<name>A0A1D3TW18_9FIRM</name>
<gene>
    <name evidence="1" type="ORF">SAMN05421730_101967</name>
</gene>
<accession>A0A1D3TW18</accession>
<dbReference type="RefSeq" id="WP_091235328.1">
    <property type="nucleotide sequence ID" value="NZ_FMKA01000019.1"/>
</dbReference>
<reference evidence="1 2" key="1">
    <citation type="submission" date="2016-09" db="EMBL/GenBank/DDBJ databases">
        <authorList>
            <person name="Capua I."/>
            <person name="De Benedictis P."/>
            <person name="Joannis T."/>
            <person name="Lombin L.H."/>
            <person name="Cattoli G."/>
        </authorList>
    </citation>
    <scope>NUCLEOTIDE SEQUENCE [LARGE SCALE GENOMIC DNA]</scope>
    <source>
        <strain evidence="1 2">GluBS11</strain>
    </source>
</reference>
<evidence type="ECO:0000313" key="2">
    <source>
        <dbReference type="Proteomes" id="UP000199315"/>
    </source>
</evidence>
<sequence>MKLIDLLYGRNHNSIKGKLYLCNRSGTPVTVTKEIRYTLTDGQSTVHINGYDDLSEYCRTAGYTYLSGKAV</sequence>
<dbReference type="STRING" id="1619234.SAMN05421730_101967"/>
<dbReference type="EMBL" id="FMKA01000019">
    <property type="protein sequence ID" value="SCP98365.1"/>
    <property type="molecule type" value="Genomic_DNA"/>
</dbReference>
<dbReference type="OrthoDB" id="9758234at2"/>
<keyword evidence="2" id="KW-1185">Reference proteome</keyword>
<dbReference type="Proteomes" id="UP000199315">
    <property type="component" value="Unassembled WGS sequence"/>
</dbReference>
<protein>
    <submittedName>
        <fullName evidence="1">Uncharacterized protein</fullName>
    </submittedName>
</protein>
<proteinExistence type="predicted"/>
<organism evidence="1 2">
    <name type="scientific">Anaerobium acetethylicum</name>
    <dbReference type="NCBI Taxonomy" id="1619234"/>
    <lineage>
        <taxon>Bacteria</taxon>
        <taxon>Bacillati</taxon>
        <taxon>Bacillota</taxon>
        <taxon>Clostridia</taxon>
        <taxon>Lachnospirales</taxon>
        <taxon>Lachnospiraceae</taxon>
        <taxon>Anaerobium</taxon>
    </lineage>
</organism>
<evidence type="ECO:0000313" key="1">
    <source>
        <dbReference type="EMBL" id="SCP98365.1"/>
    </source>
</evidence>
<dbReference type="AlphaFoldDB" id="A0A1D3TW18"/>